<feature type="transmembrane region" description="Helical" evidence="1">
    <location>
        <begin position="75"/>
        <end position="90"/>
    </location>
</feature>
<feature type="transmembrane region" description="Helical" evidence="1">
    <location>
        <begin position="38"/>
        <end position="55"/>
    </location>
</feature>
<dbReference type="GO" id="GO:0047355">
    <property type="term" value="F:CDP-glycerol glycerophosphotransferase activity"/>
    <property type="evidence" value="ECO:0007669"/>
    <property type="project" value="InterPro"/>
</dbReference>
<keyword evidence="1" id="KW-0472">Membrane</keyword>
<feature type="transmembrane region" description="Helical" evidence="1">
    <location>
        <begin position="96"/>
        <end position="112"/>
    </location>
</feature>
<dbReference type="EMBL" id="CP001643">
    <property type="protein sequence ID" value="ACU86414.1"/>
    <property type="molecule type" value="Genomic_DNA"/>
</dbReference>
<gene>
    <name evidence="2" type="ordered locus">Bfae_26400</name>
</gene>
<dbReference type="PATRIC" id="fig|446465.5.peg.2605"/>
<feature type="transmembrane region" description="Helical" evidence="1">
    <location>
        <begin position="12"/>
        <end position="32"/>
    </location>
</feature>
<sequence>MFGASIPLKKASRLLGVWPTLITVLTAASLLVALSADHLIVAGIAVVIPPLVIAWRQRRTLFARPRGAAVMRRYAVARYVSLAAVAALAYRHGEWSFLWLIIIALFVITLELERSIQTLSRFTKVYATNFPGPEQRVRAAFRYGIVYQLGLAALVLLALAPSLPRAAAWLCLILGLVIVGVGLFAVKDCVDRIRARHAFQKHLPEALEELEPVFYLYWQAAPGSGFQIAMWLPYLDRLGVPYAVVVRTAANFREASRLTERPILYRQYMTDLEETLVPSLRGVFYVNGSIRNNHLTRYAHLTHIQLNHGESDKAPSTNPVIRMFDLNFVAGQAAIDRFAQQGVAMPREMFRIVGRPQVEDVEAQEHPITGLGAPTVLYAPTWEGYHEDARYSSLLSGTKIVQNLLDRGCTVVFRPHPYCYRTKTYRQACVAIKKMLRADAEITGREHLCGYVAEKEMSIVDCFNASDAMISDVSSVVGDYLFSRKPLAMVSTRHTREEFRSEFPMARAAYVLDATGEELGNLDEMLEDLLVEDPLAQTRASLATYYLGDIPREDYAQRFIDVAREELGVGIGASHG</sequence>
<dbReference type="eggNOG" id="COG1887">
    <property type="taxonomic scope" value="Bacteria"/>
</dbReference>
<dbReference type="InterPro" id="IPR043148">
    <property type="entry name" value="TagF_C"/>
</dbReference>
<dbReference type="AlphaFoldDB" id="C7MGW6"/>
<dbReference type="GO" id="GO:0016020">
    <property type="term" value="C:membrane"/>
    <property type="evidence" value="ECO:0007669"/>
    <property type="project" value="InterPro"/>
</dbReference>
<proteinExistence type="predicted"/>
<reference evidence="2 3" key="1">
    <citation type="journal article" date="2009" name="Stand. Genomic Sci.">
        <title>Complete genome sequence of Brachybacterium faecium type strain (Schefferle 6-10).</title>
        <authorList>
            <person name="Lapidus A."/>
            <person name="Pukall R."/>
            <person name="Labuttii K."/>
            <person name="Copeland A."/>
            <person name="Del Rio T.G."/>
            <person name="Nolan M."/>
            <person name="Chen F."/>
            <person name="Lucas S."/>
            <person name="Tice H."/>
            <person name="Cheng J.F."/>
            <person name="Bruce D."/>
            <person name="Goodwin L."/>
            <person name="Pitluck S."/>
            <person name="Rohde M."/>
            <person name="Goker M."/>
            <person name="Pati A."/>
            <person name="Ivanova N."/>
            <person name="Mavrommatis K."/>
            <person name="Chen A."/>
            <person name="Palaniappan K."/>
            <person name="D'haeseleer P."/>
            <person name="Chain P."/>
            <person name="Bristow J."/>
            <person name="Eisen J.A."/>
            <person name="Markowitz V."/>
            <person name="Hugenholtz P."/>
            <person name="Kyrpides N.C."/>
            <person name="Klenk H.P."/>
        </authorList>
    </citation>
    <scope>NUCLEOTIDE SEQUENCE [LARGE SCALE GENOMIC DNA]</scope>
    <source>
        <strain evidence="3">ATCC 43885 / DSM 4810 / JCM 11609 / LMG 19847 / NBRC 14762 / NCIMB 9860 / 6-10</strain>
    </source>
</reference>
<feature type="transmembrane region" description="Helical" evidence="1">
    <location>
        <begin position="166"/>
        <end position="186"/>
    </location>
</feature>
<dbReference type="OrthoDB" id="7806295at2"/>
<feature type="transmembrane region" description="Helical" evidence="1">
    <location>
        <begin position="140"/>
        <end position="160"/>
    </location>
</feature>
<evidence type="ECO:0000313" key="2">
    <source>
        <dbReference type="EMBL" id="ACU86414.1"/>
    </source>
</evidence>
<dbReference type="Gene3D" id="3.40.50.12580">
    <property type="match status" value="1"/>
</dbReference>
<dbReference type="Proteomes" id="UP000001919">
    <property type="component" value="Chromosome"/>
</dbReference>
<accession>C7MGW6</accession>
<organism evidence="2 3">
    <name type="scientific">Brachybacterium faecium (strain ATCC 43885 / DSM 4810 / JCM 11609 / LMG 19847 / NBRC 14762 / NCIMB 9860 / 6-10)</name>
    <dbReference type="NCBI Taxonomy" id="446465"/>
    <lineage>
        <taxon>Bacteria</taxon>
        <taxon>Bacillati</taxon>
        <taxon>Actinomycetota</taxon>
        <taxon>Actinomycetes</taxon>
        <taxon>Micrococcales</taxon>
        <taxon>Dermabacteraceae</taxon>
        <taxon>Brachybacterium</taxon>
    </lineage>
</organism>
<keyword evidence="3" id="KW-1185">Reference proteome</keyword>
<dbReference type="KEGG" id="bfa:Bfae_26400"/>
<dbReference type="SUPFAM" id="SSF53756">
    <property type="entry name" value="UDP-Glycosyltransferase/glycogen phosphorylase"/>
    <property type="match status" value="1"/>
</dbReference>
<dbReference type="HOGENOM" id="CLU_465163_0_0_11"/>
<dbReference type="STRING" id="446465.Bfae_26400"/>
<evidence type="ECO:0000313" key="3">
    <source>
        <dbReference type="Proteomes" id="UP000001919"/>
    </source>
</evidence>
<dbReference type="Pfam" id="PF04464">
    <property type="entry name" value="Glyphos_transf"/>
    <property type="match status" value="1"/>
</dbReference>
<dbReference type="InterPro" id="IPR007554">
    <property type="entry name" value="Glycerophosphate_synth"/>
</dbReference>
<keyword evidence="1" id="KW-0812">Transmembrane</keyword>
<keyword evidence="1" id="KW-1133">Transmembrane helix</keyword>
<name>C7MGW6_BRAFD</name>
<evidence type="ECO:0000256" key="1">
    <source>
        <dbReference type="SAM" id="Phobius"/>
    </source>
</evidence>
<evidence type="ECO:0008006" key="4">
    <source>
        <dbReference type="Google" id="ProtNLM"/>
    </source>
</evidence>
<protein>
    <recommendedName>
        <fullName evidence="4">Glycosyl/glycerophosphate transferase, teichoic acid biosynthesis</fullName>
    </recommendedName>
</protein>